<gene>
    <name evidence="3" type="ORF">A4X09_0g7576</name>
</gene>
<dbReference type="EMBL" id="LWDG02000895">
    <property type="protein sequence ID" value="KAE8261897.1"/>
    <property type="molecule type" value="Genomic_DNA"/>
</dbReference>
<sequence>MYPTLFPWGIGGFESERICKLSFGAQAKSLLDLHDPSFRRHWSFIFVVANIKQRRAIHLRSQLAFRSRDFDWFSRIIQDVDAETVKRVSEHLAAGGSRNTLSRDEGLVFNLLKQCELLLVRVPGAKAVMNRARADIRSYVGEFGIFHLFLTLNPKGKYDPNLQVFYGDQTIDINSVAPQLPHPSVRAVRLADDPVAGCDYFHFHVAAVFQYLFGWDVRAQTITPSGGILVRLSAYFMVKEHTMRGKLHGHVLLLLDGGLNPRALRQKMQADPEFNLCYLDFFDDLIHHHLPDAQTNPTEAPSTTTGKTRVPREERAPDPANPNYREVFEQDHRLLGELLQRHVCRAVRFKGGRIPCRFLFPHEVGEEPSCDASTNSINLRIKDPNVNWHYPTLLVATRHNHDLKSVHSGKRRAAAAAFITSYATKSDETPTNQVAMINTVFQRLEQQDDVDIATKSLLTRCIMQFG</sequence>
<protein>
    <recommendedName>
        <fullName evidence="2">Helitron helicase-like domain-containing protein</fullName>
    </recommendedName>
</protein>
<proteinExistence type="predicted"/>
<dbReference type="InterPro" id="IPR025476">
    <property type="entry name" value="Helitron_helicase-like"/>
</dbReference>
<evidence type="ECO:0000256" key="1">
    <source>
        <dbReference type="SAM" id="MobiDB-lite"/>
    </source>
</evidence>
<reference evidence="3" key="2">
    <citation type="journal article" date="2019" name="IMA Fungus">
        <title>Genome sequencing and comparison of five Tilletia species to identify candidate genes for the detection of regulated species infecting wheat.</title>
        <authorList>
            <person name="Nguyen H.D.T."/>
            <person name="Sultana T."/>
            <person name="Kesanakurti P."/>
            <person name="Hambleton S."/>
        </authorList>
    </citation>
    <scope>NUCLEOTIDE SEQUENCE</scope>
    <source>
        <strain evidence="3">DAOMC 236422</strain>
    </source>
</reference>
<feature type="domain" description="Helitron helicase-like" evidence="2">
    <location>
        <begin position="34"/>
        <end position="253"/>
    </location>
</feature>
<evidence type="ECO:0000259" key="2">
    <source>
        <dbReference type="Pfam" id="PF14214"/>
    </source>
</evidence>
<accession>A0A8X7N1W7</accession>
<evidence type="ECO:0000313" key="3">
    <source>
        <dbReference type="EMBL" id="KAE8261897.1"/>
    </source>
</evidence>
<name>A0A8X7N1W7_9BASI</name>
<dbReference type="Proteomes" id="UP000078113">
    <property type="component" value="Unassembled WGS sequence"/>
</dbReference>
<reference evidence="3" key="1">
    <citation type="submission" date="2016-04" db="EMBL/GenBank/DDBJ databases">
        <authorList>
            <person name="Nguyen H.D."/>
            <person name="Samba Siva P."/>
            <person name="Cullis J."/>
            <person name="Levesque C.A."/>
            <person name="Hambleton S."/>
        </authorList>
    </citation>
    <scope>NUCLEOTIDE SEQUENCE</scope>
    <source>
        <strain evidence="3">DAOMC 236422</strain>
    </source>
</reference>
<organism evidence="3 4">
    <name type="scientific">Tilletia walkeri</name>
    <dbReference type="NCBI Taxonomy" id="117179"/>
    <lineage>
        <taxon>Eukaryota</taxon>
        <taxon>Fungi</taxon>
        <taxon>Dikarya</taxon>
        <taxon>Basidiomycota</taxon>
        <taxon>Ustilaginomycotina</taxon>
        <taxon>Exobasidiomycetes</taxon>
        <taxon>Tilletiales</taxon>
        <taxon>Tilletiaceae</taxon>
        <taxon>Tilletia</taxon>
    </lineage>
</organism>
<comment type="caution">
    <text evidence="3">The sequence shown here is derived from an EMBL/GenBank/DDBJ whole genome shotgun (WGS) entry which is preliminary data.</text>
</comment>
<feature type="compositionally biased region" description="Polar residues" evidence="1">
    <location>
        <begin position="293"/>
        <end position="307"/>
    </location>
</feature>
<dbReference type="Pfam" id="PF14214">
    <property type="entry name" value="Helitron_like_N"/>
    <property type="match status" value="1"/>
</dbReference>
<dbReference type="AlphaFoldDB" id="A0A8X7N1W7"/>
<keyword evidence="4" id="KW-1185">Reference proteome</keyword>
<feature type="region of interest" description="Disordered" evidence="1">
    <location>
        <begin position="292"/>
        <end position="323"/>
    </location>
</feature>
<evidence type="ECO:0000313" key="4">
    <source>
        <dbReference type="Proteomes" id="UP000078113"/>
    </source>
</evidence>